<evidence type="ECO:0000259" key="3">
    <source>
        <dbReference type="PROSITE" id="PS51462"/>
    </source>
</evidence>
<protein>
    <submittedName>
        <fullName evidence="4">DNA mismatch repair protein MutT</fullName>
    </submittedName>
</protein>
<dbReference type="OrthoDB" id="9787476at2"/>
<proteinExistence type="predicted"/>
<dbReference type="SUPFAM" id="SSF55811">
    <property type="entry name" value="Nudix"/>
    <property type="match status" value="1"/>
</dbReference>
<dbReference type="InterPro" id="IPR000086">
    <property type="entry name" value="NUDIX_hydrolase_dom"/>
</dbReference>
<dbReference type="PRINTS" id="PR00502">
    <property type="entry name" value="NUDIXFAMILY"/>
</dbReference>
<dbReference type="Proteomes" id="UP000027778">
    <property type="component" value="Unassembled WGS sequence"/>
</dbReference>
<dbReference type="Gene3D" id="3.90.79.10">
    <property type="entry name" value="Nucleoside Triphosphate Pyrophosphohydrolase"/>
    <property type="match status" value="1"/>
</dbReference>
<dbReference type="InterPro" id="IPR020476">
    <property type="entry name" value="Nudix_hydrolase"/>
</dbReference>
<feature type="domain" description="Nudix hydrolase" evidence="3">
    <location>
        <begin position="16"/>
        <end position="147"/>
    </location>
</feature>
<dbReference type="PROSITE" id="PS51462">
    <property type="entry name" value="NUDIX"/>
    <property type="match status" value="1"/>
</dbReference>
<dbReference type="GO" id="GO:0016787">
    <property type="term" value="F:hydrolase activity"/>
    <property type="evidence" value="ECO:0007669"/>
    <property type="project" value="UniProtKB-KW"/>
</dbReference>
<accession>A0A073KC29</accession>
<keyword evidence="2" id="KW-0378">Hydrolase</keyword>
<comment type="cofactor">
    <cofactor evidence="1">
        <name>Mg(2+)</name>
        <dbReference type="ChEBI" id="CHEBI:18420"/>
    </cofactor>
</comment>
<comment type="caution">
    <text evidence="4">The sequence shown here is derived from an EMBL/GenBank/DDBJ whole genome shotgun (WGS) entry which is preliminary data.</text>
</comment>
<evidence type="ECO:0000313" key="4">
    <source>
        <dbReference type="EMBL" id="KEK24076.1"/>
    </source>
</evidence>
<evidence type="ECO:0000256" key="1">
    <source>
        <dbReference type="ARBA" id="ARBA00001946"/>
    </source>
</evidence>
<dbReference type="AlphaFoldDB" id="A0A073KC29"/>
<dbReference type="InterPro" id="IPR015797">
    <property type="entry name" value="NUDIX_hydrolase-like_dom_sf"/>
</dbReference>
<organism evidence="4 5">
    <name type="scientific">Bacillus gaemokensis</name>
    <dbReference type="NCBI Taxonomy" id="574375"/>
    <lineage>
        <taxon>Bacteria</taxon>
        <taxon>Bacillati</taxon>
        <taxon>Bacillota</taxon>
        <taxon>Bacilli</taxon>
        <taxon>Bacillales</taxon>
        <taxon>Bacillaceae</taxon>
        <taxon>Bacillus</taxon>
        <taxon>Bacillus cereus group</taxon>
    </lineage>
</organism>
<sequence>MGYIEDLRKIVGSRPLNLAGVAVAVLNEQGQILLQKRRSGVWGVPGGFIELGESTEDAGRREVLEETGIEIGELDLVGVFSGEQFFVKLPNGDEFYPITIAYMCKEIKGGILQADGTESLEVKFFSLNQLPENISPFIKKLIQQQVVSI</sequence>
<gene>
    <name evidence="4" type="ORF">BAGA_05080</name>
</gene>
<dbReference type="PANTHER" id="PTHR43046:SF2">
    <property type="entry name" value="8-OXO-DGTP DIPHOSPHATASE-RELATED"/>
    <property type="match status" value="1"/>
</dbReference>
<dbReference type="STRING" id="574375.AZF08_16195"/>
<dbReference type="eggNOG" id="COG1051">
    <property type="taxonomic scope" value="Bacteria"/>
</dbReference>
<dbReference type="CDD" id="cd04677">
    <property type="entry name" value="NUDIX_Hydrolase"/>
    <property type="match status" value="1"/>
</dbReference>
<dbReference type="RefSeq" id="WP_033674932.1">
    <property type="nucleotide sequence ID" value="NZ_JOTM01000010.1"/>
</dbReference>
<dbReference type="PANTHER" id="PTHR43046">
    <property type="entry name" value="GDP-MANNOSE MANNOSYL HYDROLASE"/>
    <property type="match status" value="1"/>
</dbReference>
<evidence type="ECO:0000313" key="5">
    <source>
        <dbReference type="Proteomes" id="UP000027778"/>
    </source>
</evidence>
<name>A0A073KC29_9BACI</name>
<keyword evidence="5" id="KW-1185">Reference proteome</keyword>
<reference evidence="4 5" key="1">
    <citation type="submission" date="2014-06" db="EMBL/GenBank/DDBJ databases">
        <title>Draft genome sequence of Bacillus gaemokensis JCM 15801 (MCCC 1A00707).</title>
        <authorList>
            <person name="Lai Q."/>
            <person name="Liu Y."/>
            <person name="Shao Z."/>
        </authorList>
    </citation>
    <scope>NUCLEOTIDE SEQUENCE [LARGE SCALE GENOMIC DNA]</scope>
    <source>
        <strain evidence="4 5">JCM 15801</strain>
    </source>
</reference>
<dbReference type="Pfam" id="PF00293">
    <property type="entry name" value="NUDIX"/>
    <property type="match status" value="1"/>
</dbReference>
<dbReference type="EMBL" id="JOTM01000010">
    <property type="protein sequence ID" value="KEK24076.1"/>
    <property type="molecule type" value="Genomic_DNA"/>
</dbReference>
<evidence type="ECO:0000256" key="2">
    <source>
        <dbReference type="ARBA" id="ARBA00022801"/>
    </source>
</evidence>